<gene>
    <name evidence="2" type="ORF">B0J13DRAFT_527194</name>
</gene>
<protein>
    <submittedName>
        <fullName evidence="2">Uncharacterized protein</fullName>
    </submittedName>
</protein>
<reference evidence="2" key="1">
    <citation type="journal article" date="2021" name="Nat. Commun.">
        <title>Genetic determinants of endophytism in the Arabidopsis root mycobiome.</title>
        <authorList>
            <person name="Mesny F."/>
            <person name="Miyauchi S."/>
            <person name="Thiergart T."/>
            <person name="Pickel B."/>
            <person name="Atanasova L."/>
            <person name="Karlsson M."/>
            <person name="Huettel B."/>
            <person name="Barry K.W."/>
            <person name="Haridas S."/>
            <person name="Chen C."/>
            <person name="Bauer D."/>
            <person name="Andreopoulos W."/>
            <person name="Pangilinan J."/>
            <person name="LaButti K."/>
            <person name="Riley R."/>
            <person name="Lipzen A."/>
            <person name="Clum A."/>
            <person name="Drula E."/>
            <person name="Henrissat B."/>
            <person name="Kohler A."/>
            <person name="Grigoriev I.V."/>
            <person name="Martin F.M."/>
            <person name="Hacquard S."/>
        </authorList>
    </citation>
    <scope>NUCLEOTIDE SEQUENCE</scope>
    <source>
        <strain evidence="2">MPI-CAGE-AT-0021</strain>
    </source>
</reference>
<sequence>MNNRKSCPAALADSLSSAIAELSDHVVPENNDDRKEFCDDVECESLFSLLSPLDTETNIDLHLSVSDSLATSHRTNCTAEIFLHSCNSSLGYYSATETRQTPRIFSRPSKDNGTTPGLECAGIVASVARVIDGKGTNTMGSKVVEQKSQVIQERPWSNYRGQEAKQREIVCLDHLKSKDDATYDLLCSSPQHSPSSGYVADDASLRPESEPDQEPPTPCQPVVDEPEAPHHGFEKMDTPSIQDHVLEELLHQSPAKKEQHAIARLLGCRNFWYIANESGDSFQPNHSTFSTMAAGLHATERSKATCYADGIHSEDEDENS</sequence>
<dbReference type="Proteomes" id="UP000717696">
    <property type="component" value="Unassembled WGS sequence"/>
</dbReference>
<feature type="region of interest" description="Disordered" evidence="1">
    <location>
        <begin position="187"/>
        <end position="236"/>
    </location>
</feature>
<name>A0A9P9ENN4_9HYPO</name>
<evidence type="ECO:0000313" key="3">
    <source>
        <dbReference type="Proteomes" id="UP000717696"/>
    </source>
</evidence>
<dbReference type="OrthoDB" id="10651100at2759"/>
<keyword evidence="3" id="KW-1185">Reference proteome</keyword>
<comment type="caution">
    <text evidence="2">The sequence shown here is derived from an EMBL/GenBank/DDBJ whole genome shotgun (WGS) entry which is preliminary data.</text>
</comment>
<feature type="compositionally biased region" description="Basic and acidic residues" evidence="1">
    <location>
        <begin position="227"/>
        <end position="236"/>
    </location>
</feature>
<proteinExistence type="predicted"/>
<accession>A0A9P9ENN4</accession>
<dbReference type="EMBL" id="JAGMUU010000013">
    <property type="protein sequence ID" value="KAH7140456.1"/>
    <property type="molecule type" value="Genomic_DNA"/>
</dbReference>
<evidence type="ECO:0000256" key="1">
    <source>
        <dbReference type="SAM" id="MobiDB-lite"/>
    </source>
</evidence>
<evidence type="ECO:0000313" key="2">
    <source>
        <dbReference type="EMBL" id="KAH7140456.1"/>
    </source>
</evidence>
<organism evidence="2 3">
    <name type="scientific">Dactylonectria estremocensis</name>
    <dbReference type="NCBI Taxonomy" id="1079267"/>
    <lineage>
        <taxon>Eukaryota</taxon>
        <taxon>Fungi</taxon>
        <taxon>Dikarya</taxon>
        <taxon>Ascomycota</taxon>
        <taxon>Pezizomycotina</taxon>
        <taxon>Sordariomycetes</taxon>
        <taxon>Hypocreomycetidae</taxon>
        <taxon>Hypocreales</taxon>
        <taxon>Nectriaceae</taxon>
        <taxon>Dactylonectria</taxon>
    </lineage>
</organism>
<dbReference type="AlphaFoldDB" id="A0A9P9ENN4"/>